<comment type="pathway">
    <text evidence="2">Lipid metabolism.</text>
</comment>
<dbReference type="EC" id="4.1.1.65" evidence="3"/>
<comment type="cofactor">
    <cofactor evidence="1">
        <name>pyruvate</name>
        <dbReference type="ChEBI" id="CHEBI:15361"/>
    </cofactor>
</comment>
<evidence type="ECO:0000256" key="4">
    <source>
        <dbReference type="ARBA" id="ARBA00022516"/>
    </source>
</evidence>
<gene>
    <name evidence="13" type="primary">psd</name>
    <name evidence="14" type="ORF">BTBSAS_160023</name>
    <name evidence="13" type="ORF">CNY62_03705</name>
</gene>
<dbReference type="Pfam" id="PF02666">
    <property type="entry name" value="PS_Dcarbxylase"/>
    <property type="match status" value="1"/>
</dbReference>
<evidence type="ECO:0000256" key="2">
    <source>
        <dbReference type="ARBA" id="ARBA00005189"/>
    </source>
</evidence>
<evidence type="ECO:0000256" key="5">
    <source>
        <dbReference type="ARBA" id="ARBA00022793"/>
    </source>
</evidence>
<evidence type="ECO:0000313" key="14">
    <source>
        <dbReference type="EMBL" id="SPP27520.1"/>
    </source>
</evidence>
<name>A0A1D2LQ04_BROTH</name>
<accession>A0A1D2LQ04</accession>
<evidence type="ECO:0000256" key="10">
    <source>
        <dbReference type="ARBA" id="ARBA00023264"/>
    </source>
</evidence>
<dbReference type="EMBL" id="OUNC01000008">
    <property type="protein sequence ID" value="SPP27520.1"/>
    <property type="molecule type" value="Genomic_DNA"/>
</dbReference>
<organism evidence="13 15">
    <name type="scientific">Brochothrix thermosphacta</name>
    <name type="common">Microbacterium thermosphactum</name>
    <dbReference type="NCBI Taxonomy" id="2756"/>
    <lineage>
        <taxon>Bacteria</taxon>
        <taxon>Bacillati</taxon>
        <taxon>Bacillota</taxon>
        <taxon>Bacilli</taxon>
        <taxon>Bacillales</taxon>
        <taxon>Listeriaceae</taxon>
        <taxon>Brochothrix</taxon>
    </lineage>
</organism>
<dbReference type="GO" id="GO:0006646">
    <property type="term" value="P:phosphatidylethanolamine biosynthetic process"/>
    <property type="evidence" value="ECO:0007669"/>
    <property type="project" value="UniProtKB-UniPathway"/>
</dbReference>
<dbReference type="EMBL" id="CP023483">
    <property type="protein sequence ID" value="ATF25573.1"/>
    <property type="molecule type" value="Genomic_DNA"/>
</dbReference>
<dbReference type="Proteomes" id="UP000243591">
    <property type="component" value="Chromosome"/>
</dbReference>
<sequence>MFNKLLIIGARILSLGFFSYPLKALTLSKISRPLIPVFAKHYQINQGDMVADIKSYKSLSAFFAREINLEKRPIAANDWVSPVDGFVQEFGEIDKEQTFTVKGTKYRLNELLDDRTAGKFGNGGSFIIVYLSPSQYHRYHSPVTGKVKKLAEFGKVSFPVNDWGLDNVDKLYVKNHRIAYQIGEETLLIAVGALNINSIVDSYEAGSEKQGQEVGYFTFGSTVVLLSPDKQLEWQQDLAPGKFIKVRSGIADYK</sequence>
<evidence type="ECO:0000256" key="1">
    <source>
        <dbReference type="ARBA" id="ARBA00001928"/>
    </source>
</evidence>
<dbReference type="NCBIfam" id="TIGR00163">
    <property type="entry name" value="PS_decarb"/>
    <property type="match status" value="1"/>
</dbReference>
<keyword evidence="10" id="KW-1208">Phospholipid metabolism</keyword>
<evidence type="ECO:0000313" key="16">
    <source>
        <dbReference type="Proteomes" id="UP000270190"/>
    </source>
</evidence>
<reference evidence="14" key="3">
    <citation type="submission" date="2018-04" db="EMBL/GenBank/DDBJ databases">
        <authorList>
            <person name="Go L.Y."/>
            <person name="Mitchell J.A."/>
        </authorList>
    </citation>
    <scope>NUCLEOTIDE SEQUENCE</scope>
    <source>
        <strain evidence="14">BSAS1 3</strain>
    </source>
</reference>
<keyword evidence="8" id="KW-0594">Phospholipid biosynthesis</keyword>
<evidence type="ECO:0000313" key="15">
    <source>
        <dbReference type="Proteomes" id="UP000243591"/>
    </source>
</evidence>
<dbReference type="PANTHER" id="PTHR10067:SF6">
    <property type="entry name" value="PHOSPHATIDYLSERINE DECARBOXYLASE PROENZYME, MITOCHONDRIAL"/>
    <property type="match status" value="1"/>
</dbReference>
<dbReference type="InterPro" id="IPR033177">
    <property type="entry name" value="PSD-B"/>
</dbReference>
<evidence type="ECO:0000256" key="7">
    <source>
        <dbReference type="ARBA" id="ARBA00023145"/>
    </source>
</evidence>
<evidence type="ECO:0000256" key="12">
    <source>
        <dbReference type="ARBA" id="ARBA00024326"/>
    </source>
</evidence>
<keyword evidence="11" id="KW-0670">Pyruvate</keyword>
<proteinExistence type="predicted"/>
<dbReference type="OrthoDB" id="9802030at2"/>
<protein>
    <recommendedName>
        <fullName evidence="3">phosphatidylserine decarboxylase</fullName>
        <ecNumber evidence="3">4.1.1.65</ecNumber>
    </recommendedName>
</protein>
<dbReference type="RefSeq" id="WP_029091381.1">
    <property type="nucleotide sequence ID" value="NZ_CBCPHX010000005.1"/>
</dbReference>
<dbReference type="InterPro" id="IPR003817">
    <property type="entry name" value="PS_Dcarbxylase"/>
</dbReference>
<keyword evidence="7" id="KW-0865">Zymogen</keyword>
<dbReference type="AlphaFoldDB" id="A0A1D2LQ04"/>
<dbReference type="GO" id="GO:0004609">
    <property type="term" value="F:phosphatidylserine decarboxylase activity"/>
    <property type="evidence" value="ECO:0007669"/>
    <property type="project" value="UniProtKB-EC"/>
</dbReference>
<keyword evidence="4" id="KW-0444">Lipid biosynthesis</keyword>
<dbReference type="PANTHER" id="PTHR10067">
    <property type="entry name" value="PHOSPHATIDYLSERINE DECARBOXYLASE"/>
    <property type="match status" value="1"/>
</dbReference>
<evidence type="ECO:0000256" key="9">
    <source>
        <dbReference type="ARBA" id="ARBA00023239"/>
    </source>
</evidence>
<reference evidence="16" key="2">
    <citation type="submission" date="2018-04" db="EMBL/GenBank/DDBJ databases">
        <authorList>
            <person name="Illikoud N."/>
        </authorList>
    </citation>
    <scope>NUCLEOTIDE SEQUENCE [LARGE SCALE GENOMIC DNA]</scope>
</reference>
<keyword evidence="6" id="KW-0443">Lipid metabolism</keyword>
<dbReference type="UniPathway" id="UPA00558"/>
<dbReference type="GeneID" id="66537861"/>
<dbReference type="KEGG" id="bths:CNY62_03705"/>
<keyword evidence="15" id="KW-1185">Reference proteome</keyword>
<keyword evidence="9 14" id="KW-0456">Lyase</keyword>
<dbReference type="Proteomes" id="UP000270190">
    <property type="component" value="Unassembled WGS sequence"/>
</dbReference>
<reference evidence="13 15" key="1">
    <citation type="submission" date="2017-09" db="EMBL/GenBank/DDBJ databases">
        <title>Complete Genome Sequences of Two Strains of the Meat Spoilage Bacterium Brochothrix thermosphacta Isolated from Ground Chicken.</title>
        <authorList>
            <person name="Paoli G.C."/>
            <person name="Wijey C."/>
            <person name="Chen C.-Y."/>
            <person name="Nguyen L."/>
            <person name="Yan X."/>
            <person name="Irwin P.L."/>
        </authorList>
    </citation>
    <scope>NUCLEOTIDE SEQUENCE [LARGE SCALE GENOMIC DNA]</scope>
    <source>
        <strain evidence="13 15">BI</strain>
    </source>
</reference>
<keyword evidence="5" id="KW-0210">Decarboxylase</keyword>
<evidence type="ECO:0000256" key="8">
    <source>
        <dbReference type="ARBA" id="ARBA00023209"/>
    </source>
</evidence>
<evidence type="ECO:0000256" key="6">
    <source>
        <dbReference type="ARBA" id="ARBA00023098"/>
    </source>
</evidence>
<evidence type="ECO:0000313" key="13">
    <source>
        <dbReference type="EMBL" id="ATF25573.1"/>
    </source>
</evidence>
<evidence type="ECO:0000256" key="3">
    <source>
        <dbReference type="ARBA" id="ARBA00012243"/>
    </source>
</evidence>
<comment type="pathway">
    <text evidence="12">Phospholipid metabolism; phosphatidylethanolamine biosynthesis.</text>
</comment>
<evidence type="ECO:0000256" key="11">
    <source>
        <dbReference type="ARBA" id="ARBA00023317"/>
    </source>
</evidence>
<dbReference type="STRING" id="2756.BFR44_00205"/>